<comment type="caution">
    <text evidence="1">The sequence shown here is derived from an EMBL/GenBank/DDBJ whole genome shotgun (WGS) entry which is preliminary data.</text>
</comment>
<dbReference type="EMBL" id="CALNXK010000002">
    <property type="protein sequence ID" value="CAH3033387.1"/>
    <property type="molecule type" value="Genomic_DNA"/>
</dbReference>
<keyword evidence="2" id="KW-1185">Reference proteome</keyword>
<evidence type="ECO:0000313" key="1">
    <source>
        <dbReference type="EMBL" id="CAH3033387.1"/>
    </source>
</evidence>
<feature type="non-terminal residue" evidence="1">
    <location>
        <position position="1"/>
    </location>
</feature>
<sequence>GYSRIPEKLVTKIRTGQFVDLADLLGRKRKRFENNVLRVPPSLIKNERSLSWVEAFTIFYWIFCSAHPSKWPDLTQYKLLIIKTSCQFSGKPGSTMTWPFVGMQQHLKGRVALPFSMSPLPNLHISRFGIIPKKYQSGKWRLILDLFENTIMK</sequence>
<reference evidence="1 2" key="1">
    <citation type="submission" date="2022-05" db="EMBL/GenBank/DDBJ databases">
        <authorList>
            <consortium name="Genoscope - CEA"/>
            <person name="William W."/>
        </authorList>
    </citation>
    <scope>NUCLEOTIDE SEQUENCE [LARGE SCALE GENOMIC DNA]</scope>
</reference>
<dbReference type="PANTHER" id="PTHR35558:SF1">
    <property type="entry name" value="ENDONUCLEASE_EXONUCLEASE_PHOSPHATASE DOMAIN-CONTAINING PROTEIN"/>
    <property type="match status" value="1"/>
</dbReference>
<organism evidence="1 2">
    <name type="scientific">Porites lobata</name>
    <dbReference type="NCBI Taxonomy" id="104759"/>
    <lineage>
        <taxon>Eukaryota</taxon>
        <taxon>Metazoa</taxon>
        <taxon>Cnidaria</taxon>
        <taxon>Anthozoa</taxon>
        <taxon>Hexacorallia</taxon>
        <taxon>Scleractinia</taxon>
        <taxon>Fungiina</taxon>
        <taxon>Poritidae</taxon>
        <taxon>Porites</taxon>
    </lineage>
</organism>
<accession>A0ABN8MQ48</accession>
<gene>
    <name evidence="1" type="ORF">PLOB_00016482</name>
</gene>
<dbReference type="PANTHER" id="PTHR35558">
    <property type="entry name" value="SGNH_HYDRO DOMAIN-CONTAINING PROTEIN"/>
    <property type="match status" value="1"/>
</dbReference>
<dbReference type="Proteomes" id="UP001159405">
    <property type="component" value="Unassembled WGS sequence"/>
</dbReference>
<protein>
    <submittedName>
        <fullName evidence="1">Uncharacterized protein</fullName>
    </submittedName>
</protein>
<name>A0ABN8MQ48_9CNID</name>
<proteinExistence type="predicted"/>
<evidence type="ECO:0000313" key="2">
    <source>
        <dbReference type="Proteomes" id="UP001159405"/>
    </source>
</evidence>